<dbReference type="InterPro" id="IPR018060">
    <property type="entry name" value="HTH_AraC"/>
</dbReference>
<evidence type="ECO:0000313" key="7">
    <source>
        <dbReference type="Proteomes" id="UP001527882"/>
    </source>
</evidence>
<proteinExistence type="predicted"/>
<keyword evidence="7" id="KW-1185">Reference proteome</keyword>
<dbReference type="Proteomes" id="UP001527882">
    <property type="component" value="Unassembled WGS sequence"/>
</dbReference>
<sequence>MEENVNHSNMAMLDQLKEMMDNQFNEVDQLANQIMSVPKLPVLLNAQTLGSQELYNFLELRTELERYRKSRLISDLYLYFAGSDTILTPNLRTDSRTFFNKIYRSKEMSYEKWKELVLGGFHYRTYFPSTPIITASGTENMISYVTSLPLGETKDRKGSLVFLINENEVARMLANTKLTKDSSVFIVNLQQEMIEGPGTKSGIFNELKSKLVKNNDIFAMPYHGEEFIVSYTTSKQLGWKYVSVTPTKLFMERVLALKLWGVVLLLICLTAGIVGCYLLAYRNYSPIRELVHAVKGKSKAQTQVQTLNEFDYIKQTIQFTLDEDNQLRGFLSQQIPMIQANFLMRLLGGYVERSTITEHSLDFMNIRFVSDQFAVVLLEIYDLTQFTAEESERQWALARFIIANIMSELANASHLGYTLELNRNRIALLFNVNEAKDCKAEEDLKQIVEALKQVVEHRFKILLTVSVSSMHTGVERVSECYREALDALDYQIVLGLGKILYFNEIPLGQQHYYYPIEVEVQLINYVKSADTDQVLSLLDRIYSINFESHHISPELGKRLFFNIQSTVLKILNSMNLKFEHGIEDRLDPMNVLSNCTTAEEMHRRTSDLFRELCHYIKSDKSDHSEQLLQEICAYIQEHFGDGLLSLTSIADHKGITSQYLSNFFKKHQGQNLSDYIAQIRLQHAKRFLKDPSLPISEIAALVGYASDIAFIRFFKKYEGITPGKYRETIRLS</sequence>
<keyword evidence="4" id="KW-1133">Transmembrane helix</keyword>
<dbReference type="Gene3D" id="1.10.10.60">
    <property type="entry name" value="Homeodomain-like"/>
    <property type="match status" value="2"/>
</dbReference>
<keyword evidence="4" id="KW-0812">Transmembrane</keyword>
<dbReference type="Gene3D" id="3.30.450.20">
    <property type="entry name" value="PAS domain"/>
    <property type="match status" value="1"/>
</dbReference>
<dbReference type="InterPro" id="IPR020449">
    <property type="entry name" value="Tscrpt_reg_AraC-type_HTH"/>
</dbReference>
<dbReference type="InterPro" id="IPR009057">
    <property type="entry name" value="Homeodomain-like_sf"/>
</dbReference>
<dbReference type="PRINTS" id="PR00032">
    <property type="entry name" value="HTHARAC"/>
</dbReference>
<dbReference type="PROSITE" id="PS01124">
    <property type="entry name" value="HTH_ARAC_FAMILY_2"/>
    <property type="match status" value="1"/>
</dbReference>
<evidence type="ECO:0000256" key="4">
    <source>
        <dbReference type="SAM" id="Phobius"/>
    </source>
</evidence>
<dbReference type="PANTHER" id="PTHR43280:SF2">
    <property type="entry name" value="HTH-TYPE TRANSCRIPTIONAL REGULATOR EXSA"/>
    <property type="match status" value="1"/>
</dbReference>
<accession>A0ABT4QLP3</accession>
<evidence type="ECO:0000256" key="3">
    <source>
        <dbReference type="ARBA" id="ARBA00023163"/>
    </source>
</evidence>
<feature type="transmembrane region" description="Helical" evidence="4">
    <location>
        <begin position="259"/>
        <end position="280"/>
    </location>
</feature>
<dbReference type="RefSeq" id="WP_269886258.1">
    <property type="nucleotide sequence ID" value="NZ_JAQAGZ010000050.1"/>
</dbReference>
<comment type="caution">
    <text evidence="6">The sequence shown here is derived from an EMBL/GenBank/DDBJ whole genome shotgun (WGS) entry which is preliminary data.</text>
</comment>
<dbReference type="SMART" id="SM00342">
    <property type="entry name" value="HTH_ARAC"/>
    <property type="match status" value="1"/>
</dbReference>
<dbReference type="InterPro" id="IPR018062">
    <property type="entry name" value="HTH_AraC-typ_CS"/>
</dbReference>
<keyword evidence="3" id="KW-0804">Transcription</keyword>
<dbReference type="InterPro" id="IPR041522">
    <property type="entry name" value="CdaR_GGDEF"/>
</dbReference>
<organism evidence="6 7">
    <name type="scientific">Paenibacillus gyeongsangnamensis</name>
    <dbReference type="NCBI Taxonomy" id="3388067"/>
    <lineage>
        <taxon>Bacteria</taxon>
        <taxon>Bacillati</taxon>
        <taxon>Bacillota</taxon>
        <taxon>Bacilli</taxon>
        <taxon>Bacillales</taxon>
        <taxon>Paenibacillaceae</taxon>
        <taxon>Paenibacillus</taxon>
    </lineage>
</organism>
<name>A0ABT4QLP3_9BACL</name>
<dbReference type="Pfam" id="PF17853">
    <property type="entry name" value="GGDEF_2"/>
    <property type="match status" value="1"/>
</dbReference>
<gene>
    <name evidence="6" type="ORF">O9H85_36585</name>
</gene>
<dbReference type="PANTHER" id="PTHR43280">
    <property type="entry name" value="ARAC-FAMILY TRANSCRIPTIONAL REGULATOR"/>
    <property type="match status" value="1"/>
</dbReference>
<keyword evidence="2" id="KW-0238">DNA-binding</keyword>
<dbReference type="Pfam" id="PF12833">
    <property type="entry name" value="HTH_18"/>
    <property type="match status" value="1"/>
</dbReference>
<dbReference type="PROSITE" id="PS00041">
    <property type="entry name" value="HTH_ARAC_FAMILY_1"/>
    <property type="match status" value="1"/>
</dbReference>
<dbReference type="SUPFAM" id="SSF46689">
    <property type="entry name" value="Homeodomain-like"/>
    <property type="match status" value="1"/>
</dbReference>
<evidence type="ECO:0000256" key="1">
    <source>
        <dbReference type="ARBA" id="ARBA00023015"/>
    </source>
</evidence>
<evidence type="ECO:0000313" key="6">
    <source>
        <dbReference type="EMBL" id="MCZ8517732.1"/>
    </source>
</evidence>
<feature type="domain" description="HTH araC/xylS-type" evidence="5">
    <location>
        <begin position="629"/>
        <end position="728"/>
    </location>
</feature>
<dbReference type="EMBL" id="JAQAGZ010000050">
    <property type="protein sequence ID" value="MCZ8517732.1"/>
    <property type="molecule type" value="Genomic_DNA"/>
</dbReference>
<keyword evidence="1" id="KW-0805">Transcription regulation</keyword>
<keyword evidence="4" id="KW-0472">Membrane</keyword>
<evidence type="ECO:0000259" key="5">
    <source>
        <dbReference type="PROSITE" id="PS01124"/>
    </source>
</evidence>
<evidence type="ECO:0000256" key="2">
    <source>
        <dbReference type="ARBA" id="ARBA00023125"/>
    </source>
</evidence>
<protein>
    <submittedName>
        <fullName evidence="6">Helix-turn-helix domain-containing protein</fullName>
    </submittedName>
</protein>
<reference evidence="6 7" key="1">
    <citation type="submission" date="2022-12" db="EMBL/GenBank/DDBJ databases">
        <title>Draft genome sequence of Paenibacillus sp. dW9.</title>
        <authorList>
            <person name="Choi E.-W."/>
            <person name="Kim D.-U."/>
        </authorList>
    </citation>
    <scope>NUCLEOTIDE SEQUENCE [LARGE SCALE GENOMIC DNA]</scope>
    <source>
        <strain evidence="7">dW9</strain>
    </source>
</reference>